<dbReference type="PANTHER" id="PTHR13362">
    <property type="entry name" value="MITOCHONDRIAL RIBOSOMAL PROTEIN S33"/>
    <property type="match status" value="1"/>
</dbReference>
<gene>
    <name evidence="7" type="ORF">BK809_0005997</name>
</gene>
<evidence type="ECO:0000313" key="8">
    <source>
        <dbReference type="Proteomes" id="UP000190776"/>
    </source>
</evidence>
<evidence type="ECO:0000256" key="1">
    <source>
        <dbReference type="ARBA" id="ARBA00004173"/>
    </source>
</evidence>
<evidence type="ECO:0000256" key="2">
    <source>
        <dbReference type="ARBA" id="ARBA00008970"/>
    </source>
</evidence>
<dbReference type="GO" id="GO:0005739">
    <property type="term" value="C:mitochondrion"/>
    <property type="evidence" value="ECO:0007669"/>
    <property type="project" value="UniProtKB-SubCell"/>
</dbReference>
<keyword evidence="4" id="KW-0496">Mitochondrion</keyword>
<evidence type="ECO:0000256" key="6">
    <source>
        <dbReference type="ARBA" id="ARBA00035132"/>
    </source>
</evidence>
<dbReference type="EMBL" id="MSZU01000074">
    <property type="protein sequence ID" value="OMP89276.1"/>
    <property type="molecule type" value="Genomic_DNA"/>
</dbReference>
<name>A0A1S8BPA7_9PEZI</name>
<protein>
    <recommendedName>
        <fullName evidence="6">Small ribosomal subunit protein mS33</fullName>
    </recommendedName>
</protein>
<dbReference type="InterPro" id="IPR013219">
    <property type="entry name" value="Ribosomal_mS33"/>
</dbReference>
<dbReference type="OrthoDB" id="2257454at2759"/>
<dbReference type="PANTHER" id="PTHR13362:SF2">
    <property type="entry name" value="SMALL RIBOSOMAL SUBUNIT PROTEIN MS33"/>
    <property type="match status" value="1"/>
</dbReference>
<evidence type="ECO:0000256" key="3">
    <source>
        <dbReference type="ARBA" id="ARBA00022980"/>
    </source>
</evidence>
<organism evidence="7 8">
    <name type="scientific">Diplodia seriata</name>
    <dbReference type="NCBI Taxonomy" id="420778"/>
    <lineage>
        <taxon>Eukaryota</taxon>
        <taxon>Fungi</taxon>
        <taxon>Dikarya</taxon>
        <taxon>Ascomycota</taxon>
        <taxon>Pezizomycotina</taxon>
        <taxon>Dothideomycetes</taxon>
        <taxon>Dothideomycetes incertae sedis</taxon>
        <taxon>Botryosphaeriales</taxon>
        <taxon>Botryosphaeriaceae</taxon>
        <taxon>Diplodia</taxon>
    </lineage>
</organism>
<evidence type="ECO:0000256" key="5">
    <source>
        <dbReference type="ARBA" id="ARBA00023274"/>
    </source>
</evidence>
<dbReference type="AlphaFoldDB" id="A0A1S8BPA7"/>
<comment type="caution">
    <text evidence="7">The sequence shown here is derived from an EMBL/GenBank/DDBJ whole genome shotgun (WGS) entry which is preliminary data.</text>
</comment>
<dbReference type="GO" id="GO:1990904">
    <property type="term" value="C:ribonucleoprotein complex"/>
    <property type="evidence" value="ECO:0007669"/>
    <property type="project" value="UniProtKB-KW"/>
</dbReference>
<evidence type="ECO:0000256" key="4">
    <source>
        <dbReference type="ARBA" id="ARBA00023128"/>
    </source>
</evidence>
<keyword evidence="3 7" id="KW-0689">Ribosomal protein</keyword>
<keyword evidence="5" id="KW-0687">Ribonucleoprotein</keyword>
<feature type="non-terminal residue" evidence="7">
    <location>
        <position position="1"/>
    </location>
</feature>
<proteinExistence type="inferred from homology"/>
<dbReference type="GO" id="GO:0005840">
    <property type="term" value="C:ribosome"/>
    <property type="evidence" value="ECO:0007669"/>
    <property type="project" value="UniProtKB-KW"/>
</dbReference>
<dbReference type="STRING" id="420778.A0A1S8BPA7"/>
<reference evidence="7 8" key="1">
    <citation type="submission" date="2017-01" db="EMBL/GenBank/DDBJ databases">
        <title>Draft genome sequence of Diplodia seriata F98.1, a fungal species involved in grapevine trunk diseases.</title>
        <authorList>
            <person name="Robert-Siegwald G."/>
            <person name="Vallet J."/>
            <person name="Abou-Mansour E."/>
            <person name="Xu J."/>
            <person name="Rey P."/>
            <person name="Bertsch C."/>
            <person name="Rego C."/>
            <person name="Larignon P."/>
            <person name="Fontaine F."/>
            <person name="Lebrun M.-H."/>
        </authorList>
    </citation>
    <scope>NUCLEOTIDE SEQUENCE [LARGE SCALE GENOMIC DNA]</scope>
    <source>
        <strain evidence="7 8">F98.1</strain>
    </source>
</reference>
<comment type="subcellular location">
    <subcellularLocation>
        <location evidence="1">Mitochondrion</location>
    </subcellularLocation>
</comment>
<accession>A0A1S8BPA7</accession>
<evidence type="ECO:0000313" key="7">
    <source>
        <dbReference type="EMBL" id="OMP89276.1"/>
    </source>
</evidence>
<sequence length="209" mass="23953">IYQTQCKVFNTVFNPEGHRLGTKILRERLKGPSVQAYYPRKIGTFKEFQKLYPEWEGLDTFEWDRQEKVAALKARGKGAPKKKRGPPGKAWLRSCVIGALDANGGRRTQGRKEEEIDGRPLHSASVPYVKHRLAFMGDLGWQFSGELGILCTLRGKKNIPKSWTAVVFALQYSTHGIVRTRQTMTQIFKRIYFGHIHTIYHSQPLMPHS</sequence>
<dbReference type="Pfam" id="PF08293">
    <property type="entry name" value="MRP-S33"/>
    <property type="match status" value="1"/>
</dbReference>
<dbReference type="Proteomes" id="UP000190776">
    <property type="component" value="Unassembled WGS sequence"/>
</dbReference>
<comment type="similarity">
    <text evidence="2">Belongs to the mitochondrion-specific ribosomal protein mS33 family.</text>
</comment>